<dbReference type="Gene3D" id="3.30.2340.10">
    <property type="entry name" value="TruD, insertion domain"/>
    <property type="match status" value="1"/>
</dbReference>
<sequence>MTLEIPIWPYVYGLPSGVGNIRTVPEDFIVYENLAFEPVGSGEHVFLQIQKTGENTDYVARQLARFANVRQRDIGYAGLKDRHAVTTQWFSVWLPRQPEPDWMAFENDILKVLHTVRHARKLKRGALSGNSFKIIIRGWQGDRAKTMGQLSLMKANGIANYYGEQRFGNQGQNVNKALAMFNGTKVGREQRSLYLSAARSYLFNRILSERVAAGNWNRGLPGDTFMFDCSHSSFKSQLPDVEILRRLEAKIIHPTGVLWGKGEIDVSADALSIEQKIIDGYDGLAQGLVDSGVEKARRTLRVNVDNLEWQFSNQETLQLSFTLPTGSYATSVLREIIGTKNPSFS</sequence>
<dbReference type="AlphaFoldDB" id="V5E146"/>
<evidence type="ECO:0000256" key="1">
    <source>
        <dbReference type="ARBA" id="ARBA00007953"/>
    </source>
</evidence>
<comment type="function">
    <text evidence="4">Responsible for synthesis of pseudouridine from uracil-13 in transfer RNAs.</text>
</comment>
<dbReference type="EC" id="5.4.99.27" evidence="4"/>
<dbReference type="PROSITE" id="PS01268">
    <property type="entry name" value="UPF0024"/>
    <property type="match status" value="1"/>
</dbReference>
<keyword evidence="2 4" id="KW-0819">tRNA processing</keyword>
<dbReference type="InterPro" id="IPR043165">
    <property type="entry name" value="TruD_insert_sf"/>
</dbReference>
<dbReference type="InterPro" id="IPR042214">
    <property type="entry name" value="TruD_catalytic"/>
</dbReference>
<comment type="similarity">
    <text evidence="1 4">Belongs to the pseudouridine synthase TruD family.</text>
</comment>
<dbReference type="PANTHER" id="PTHR47811">
    <property type="entry name" value="TRNA PSEUDOURIDINE SYNTHASE D"/>
    <property type="match status" value="1"/>
</dbReference>
<dbReference type="InterPro" id="IPR020103">
    <property type="entry name" value="PsdUridine_synth_cat_dom_sf"/>
</dbReference>
<evidence type="ECO:0000313" key="7">
    <source>
        <dbReference type="Proteomes" id="UP000017842"/>
    </source>
</evidence>
<dbReference type="PANTHER" id="PTHR47811:SF1">
    <property type="entry name" value="TRNA PSEUDOURIDINE SYNTHASE D"/>
    <property type="match status" value="1"/>
</dbReference>
<dbReference type="GO" id="GO:0031119">
    <property type="term" value="P:tRNA pseudouridine synthesis"/>
    <property type="evidence" value="ECO:0007669"/>
    <property type="project" value="UniProtKB-UniRule"/>
</dbReference>
<comment type="caution">
    <text evidence="6">The sequence shown here is derived from an EMBL/GenBank/DDBJ whole genome shotgun (WGS) entry which is preliminary data.</text>
</comment>
<name>V5E146_9GAMM</name>
<comment type="catalytic activity">
    <reaction evidence="4">
        <text>uridine(13) in tRNA = pseudouridine(13) in tRNA</text>
        <dbReference type="Rhea" id="RHEA:42540"/>
        <dbReference type="Rhea" id="RHEA-COMP:10105"/>
        <dbReference type="Rhea" id="RHEA-COMP:10106"/>
        <dbReference type="ChEBI" id="CHEBI:65314"/>
        <dbReference type="ChEBI" id="CHEBI:65315"/>
        <dbReference type="EC" id="5.4.99.27"/>
    </reaction>
</comment>
<proteinExistence type="inferred from homology"/>
<dbReference type="NCBIfam" id="NF002153">
    <property type="entry name" value="PRK00984.1-2"/>
    <property type="match status" value="1"/>
</dbReference>
<evidence type="ECO:0000256" key="2">
    <source>
        <dbReference type="ARBA" id="ARBA00022694"/>
    </source>
</evidence>
<evidence type="ECO:0000259" key="5">
    <source>
        <dbReference type="PROSITE" id="PS50984"/>
    </source>
</evidence>
<reference evidence="6 7" key="1">
    <citation type="journal article" date="2013" name="Genome Announc.">
        <title>Draft Genome Sequence of the Methanotrophic Gammaproteobacterium Methyloglobulus morosus DSM 22980 Strain KoM1.</title>
        <authorList>
            <person name="Poehlein A."/>
            <person name="Deutzmann J.S."/>
            <person name="Daniel R."/>
            <person name="Simeonova D.D."/>
        </authorList>
    </citation>
    <scope>NUCLEOTIDE SEQUENCE [LARGE SCALE GENOMIC DNA]</scope>
    <source>
        <strain evidence="6 7">KoM1</strain>
    </source>
</reference>
<dbReference type="GO" id="GO:0160150">
    <property type="term" value="F:tRNA pseudouridine(13) synthase activity"/>
    <property type="evidence" value="ECO:0007669"/>
    <property type="project" value="UniProtKB-EC"/>
</dbReference>
<dbReference type="PATRIC" id="fig|1116472.3.peg.879"/>
<dbReference type="RefSeq" id="WP_023493752.1">
    <property type="nucleotide sequence ID" value="NZ_AYLO01000027.1"/>
</dbReference>
<dbReference type="STRING" id="1116472.MGMO_27c00190"/>
<dbReference type="InterPro" id="IPR001656">
    <property type="entry name" value="PsdUridine_synth_TruD"/>
</dbReference>
<evidence type="ECO:0000313" key="6">
    <source>
        <dbReference type="EMBL" id="ESS73276.1"/>
    </source>
</evidence>
<organism evidence="6 7">
    <name type="scientific">Methyloglobulus morosus KoM1</name>
    <dbReference type="NCBI Taxonomy" id="1116472"/>
    <lineage>
        <taxon>Bacteria</taxon>
        <taxon>Pseudomonadati</taxon>
        <taxon>Pseudomonadota</taxon>
        <taxon>Gammaproteobacteria</taxon>
        <taxon>Methylococcales</taxon>
        <taxon>Methylococcaceae</taxon>
        <taxon>Methyloglobulus</taxon>
    </lineage>
</organism>
<dbReference type="HAMAP" id="MF_01082">
    <property type="entry name" value="TruD"/>
    <property type="match status" value="1"/>
</dbReference>
<dbReference type="InterPro" id="IPR020119">
    <property type="entry name" value="PsdUridine_synth_TruD_CS"/>
</dbReference>
<dbReference type="SUPFAM" id="SSF55120">
    <property type="entry name" value="Pseudouridine synthase"/>
    <property type="match status" value="1"/>
</dbReference>
<dbReference type="GO" id="GO:0003723">
    <property type="term" value="F:RNA binding"/>
    <property type="evidence" value="ECO:0007669"/>
    <property type="project" value="InterPro"/>
</dbReference>
<gene>
    <name evidence="4 6" type="primary">truD</name>
    <name evidence="6" type="ORF">MGMO_27c00190</name>
</gene>
<dbReference type="Proteomes" id="UP000017842">
    <property type="component" value="Unassembled WGS sequence"/>
</dbReference>
<evidence type="ECO:0000256" key="4">
    <source>
        <dbReference type="HAMAP-Rule" id="MF_01082"/>
    </source>
</evidence>
<dbReference type="eggNOG" id="COG0585">
    <property type="taxonomic scope" value="Bacteria"/>
</dbReference>
<evidence type="ECO:0000256" key="3">
    <source>
        <dbReference type="ARBA" id="ARBA00023235"/>
    </source>
</evidence>
<dbReference type="PROSITE" id="PS50984">
    <property type="entry name" value="TRUD"/>
    <property type="match status" value="1"/>
</dbReference>
<dbReference type="EMBL" id="AYLO01000027">
    <property type="protein sequence ID" value="ESS73276.1"/>
    <property type="molecule type" value="Genomic_DNA"/>
</dbReference>
<protein>
    <recommendedName>
        <fullName evidence="4">tRNA pseudouridine synthase D</fullName>
        <ecNumber evidence="4">5.4.99.27</ecNumber>
    </recommendedName>
    <alternativeName>
        <fullName evidence="4">tRNA pseudouridine(13) synthase</fullName>
    </alternativeName>
    <alternativeName>
        <fullName evidence="4">tRNA pseudouridylate synthase D</fullName>
    </alternativeName>
    <alternativeName>
        <fullName evidence="4">tRNA-uridine isomerase D</fullName>
    </alternativeName>
</protein>
<dbReference type="CDD" id="cd02575">
    <property type="entry name" value="PseudoU_synth_EcTruD"/>
    <property type="match status" value="1"/>
</dbReference>
<dbReference type="Gene3D" id="3.30.2350.20">
    <property type="entry name" value="TruD, catalytic domain"/>
    <property type="match status" value="1"/>
</dbReference>
<feature type="active site" description="Nucleophile" evidence="4">
    <location>
        <position position="81"/>
    </location>
</feature>
<keyword evidence="3 4" id="KW-0413">Isomerase</keyword>
<dbReference type="GO" id="GO:0005829">
    <property type="term" value="C:cytosol"/>
    <property type="evidence" value="ECO:0007669"/>
    <property type="project" value="TreeGrafter"/>
</dbReference>
<keyword evidence="7" id="KW-1185">Reference proteome</keyword>
<accession>V5E146</accession>
<dbReference type="Pfam" id="PF01142">
    <property type="entry name" value="TruD"/>
    <property type="match status" value="2"/>
</dbReference>
<dbReference type="InterPro" id="IPR050170">
    <property type="entry name" value="TruD_pseudoU_synthase"/>
</dbReference>
<feature type="domain" description="TRUD" evidence="5">
    <location>
        <begin position="157"/>
        <end position="302"/>
    </location>
</feature>
<dbReference type="InterPro" id="IPR011760">
    <property type="entry name" value="PsdUridine_synth_TruD_insert"/>
</dbReference>